<comment type="caution">
    <text evidence="2">The sequence shown here is derived from an EMBL/GenBank/DDBJ whole genome shotgun (WGS) entry which is preliminary data.</text>
</comment>
<dbReference type="EMBL" id="VSRR010021311">
    <property type="protein sequence ID" value="MPC63816.1"/>
    <property type="molecule type" value="Genomic_DNA"/>
</dbReference>
<evidence type="ECO:0000313" key="2">
    <source>
        <dbReference type="EMBL" id="MPC63816.1"/>
    </source>
</evidence>
<gene>
    <name evidence="2" type="ORF">E2C01_057922</name>
</gene>
<feature type="region of interest" description="Disordered" evidence="1">
    <location>
        <begin position="32"/>
        <end position="63"/>
    </location>
</feature>
<accession>A0A5B7H1T7</accession>
<reference evidence="2 3" key="1">
    <citation type="submission" date="2019-05" db="EMBL/GenBank/DDBJ databases">
        <title>Another draft genome of Portunus trituberculatus and its Hox gene families provides insights of decapod evolution.</title>
        <authorList>
            <person name="Jeong J.-H."/>
            <person name="Song I."/>
            <person name="Kim S."/>
            <person name="Choi T."/>
            <person name="Kim D."/>
            <person name="Ryu S."/>
            <person name="Kim W."/>
        </authorList>
    </citation>
    <scope>NUCLEOTIDE SEQUENCE [LARGE SCALE GENOMIC DNA]</scope>
    <source>
        <tissue evidence="2">Muscle</tissue>
    </source>
</reference>
<keyword evidence="3" id="KW-1185">Reference proteome</keyword>
<dbReference type="AlphaFoldDB" id="A0A5B7H1T7"/>
<evidence type="ECO:0000256" key="1">
    <source>
        <dbReference type="SAM" id="MobiDB-lite"/>
    </source>
</evidence>
<name>A0A5B7H1T7_PORTR</name>
<evidence type="ECO:0000313" key="3">
    <source>
        <dbReference type="Proteomes" id="UP000324222"/>
    </source>
</evidence>
<protein>
    <submittedName>
        <fullName evidence="2">Uncharacterized protein</fullName>
    </submittedName>
</protein>
<dbReference type="Proteomes" id="UP000324222">
    <property type="component" value="Unassembled WGS sequence"/>
</dbReference>
<proteinExistence type="predicted"/>
<sequence>MSQSLERQWQGSGSAASTQQCIPFLLLHPFLPQAQPSPSTRPAQHQPSPAQRKPAFPPAGPHNLALFLPPPHLALGICI</sequence>
<feature type="compositionally biased region" description="Polar residues" evidence="1">
    <location>
        <begin position="34"/>
        <end position="49"/>
    </location>
</feature>
<organism evidence="2 3">
    <name type="scientific">Portunus trituberculatus</name>
    <name type="common">Swimming crab</name>
    <name type="synonym">Neptunus trituberculatus</name>
    <dbReference type="NCBI Taxonomy" id="210409"/>
    <lineage>
        <taxon>Eukaryota</taxon>
        <taxon>Metazoa</taxon>
        <taxon>Ecdysozoa</taxon>
        <taxon>Arthropoda</taxon>
        <taxon>Crustacea</taxon>
        <taxon>Multicrustacea</taxon>
        <taxon>Malacostraca</taxon>
        <taxon>Eumalacostraca</taxon>
        <taxon>Eucarida</taxon>
        <taxon>Decapoda</taxon>
        <taxon>Pleocyemata</taxon>
        <taxon>Brachyura</taxon>
        <taxon>Eubrachyura</taxon>
        <taxon>Portunoidea</taxon>
        <taxon>Portunidae</taxon>
        <taxon>Portuninae</taxon>
        <taxon>Portunus</taxon>
    </lineage>
</organism>